<dbReference type="Gene3D" id="1.25.40.10">
    <property type="entry name" value="Tetratricopeptide repeat domain"/>
    <property type="match status" value="10"/>
</dbReference>
<accession>A0ABP9VN26</accession>
<keyword evidence="1" id="KW-0802">TPR repeat</keyword>
<evidence type="ECO:0000259" key="3">
    <source>
        <dbReference type="Pfam" id="PF09976"/>
    </source>
</evidence>
<keyword evidence="4" id="KW-0132">Cell division</keyword>
<dbReference type="InterPro" id="IPR011990">
    <property type="entry name" value="TPR-like_helical_dom_sf"/>
</dbReference>
<dbReference type="SUPFAM" id="SSF48452">
    <property type="entry name" value="TPR-like"/>
    <property type="match status" value="6"/>
</dbReference>
<dbReference type="InterPro" id="IPR019734">
    <property type="entry name" value="TPR_rpt"/>
</dbReference>
<proteinExistence type="predicted"/>
<organism evidence="4 5">
    <name type="scientific">Novipirellula caenicola</name>
    <dbReference type="NCBI Taxonomy" id="1536901"/>
    <lineage>
        <taxon>Bacteria</taxon>
        <taxon>Pseudomonadati</taxon>
        <taxon>Planctomycetota</taxon>
        <taxon>Planctomycetia</taxon>
        <taxon>Pirellulales</taxon>
        <taxon>Pirellulaceae</taxon>
        <taxon>Novipirellula</taxon>
    </lineage>
</organism>
<keyword evidence="5" id="KW-1185">Reference proteome</keyword>
<dbReference type="GO" id="GO:0051301">
    <property type="term" value="P:cell division"/>
    <property type="evidence" value="ECO:0007669"/>
    <property type="project" value="UniProtKB-KW"/>
</dbReference>
<dbReference type="Pfam" id="PF13174">
    <property type="entry name" value="TPR_6"/>
    <property type="match status" value="2"/>
</dbReference>
<dbReference type="Pfam" id="PF13432">
    <property type="entry name" value="TPR_16"/>
    <property type="match status" value="6"/>
</dbReference>
<evidence type="ECO:0000256" key="2">
    <source>
        <dbReference type="SAM" id="Coils"/>
    </source>
</evidence>
<comment type="caution">
    <text evidence="4">The sequence shown here is derived from an EMBL/GenBank/DDBJ whole genome shotgun (WGS) entry which is preliminary data.</text>
</comment>
<dbReference type="Pfam" id="PF09976">
    <property type="entry name" value="TPR_21"/>
    <property type="match status" value="2"/>
</dbReference>
<name>A0ABP9VN26_9BACT</name>
<sequence length="1109" mass="123651">MFVLKPQVRFCLFRIELPSMDACRRAILGWLACIALLGTSSLGGHVWAEESSEESIAAYADAANFQTNGALELAIEHWQRFLKEYPQDPMASKAAHFLGVCYMQQENPDYVAAADAFARALKDSDYELREESLVNRGWCLYSAAGEAPNRDKDRLRESIQAFETLRKEFPKSAFLDRALFYSGEAAYGLGDAKQAVANYDQLLALPTAKESPLRCDALYARGVAYEELDQFDNAVASFRQLLGSCEKSDLVTDVHLRIGDTAIMKKKYGEAIESFDAAIKSTDNAEDLSYAIFRQAFALVQANRPGEAAEKYEQLLNEFPDSPYTASATLASAQSTYRSGDVDEAAKRFERVLEQNNPEASTEAAHWLARIYLGKGDAATASKIAKKQLDKAAEGKFVVALKLDLAESLAMNPDTLQASLEAFEQAYRDAPQDELAPRALYNAAFSALQLNKSQQAIELATEFLEKFPGDTLAPDVRFVKAESLFLMGDAAAAAEMFKELVEQSDPTDTLQRPIWIVRAATALNTAGRMNETIEMLENETDQLPEKSQRAEAQLLLGQAYLMAGNAAKSAKAFRASHQADPSWPRASEALLMSGQALFASGDNAAAKSAWTTIIKEDPNSRMADQARFKLAQLASTKQNTNEAIRYYEEIVQSGADPGLMPYAYYSLAQLLMENGKYADAVKSLDTLLSDYGSHAIRAEALLARGIATRNLNQNDAARQDLEAYLKLNPKGINLGHVLYELALIDQKQKKPEEAAKRLERLVAEVPDYPDLDKVLYELGWSYRESGKQQAAVDSFTKLIAKSPNTSLTGEAAYFVGQNHYQKQDWSEAAKYFRTSAKNTTDSELSEKALYRLGWSHFKAGNIDQAADAFRQQAEQHPDGSLAFDALMMVGECRFNERNYEQALRGFEVARKQIQADNDTAKTVRDAADRQARELVLLHGGQSAAQLKKWEEAIQWYDELRGRFPSTQYLAQVFYETGFAYQQTGDNKQALHWFGEVADNYRNEIAARARFMIGEIHFADRRFDLAIPEFQRVMYGFGAEQAPESIKNWQAKSGFEAGRCSELLMQQARTPAAKQKSKNFAVNFFQYVVEKHPKHELAGKAQTQLEALKQ</sequence>
<feature type="coiled-coil region" evidence="2">
    <location>
        <begin position="519"/>
        <end position="553"/>
    </location>
</feature>
<evidence type="ECO:0000313" key="4">
    <source>
        <dbReference type="EMBL" id="GAA5506595.1"/>
    </source>
</evidence>
<keyword evidence="2" id="KW-0175">Coiled coil</keyword>
<dbReference type="InterPro" id="IPR018704">
    <property type="entry name" value="SecYEG/CpoB_TPR"/>
</dbReference>
<feature type="repeat" description="TPR" evidence="1">
    <location>
        <begin position="846"/>
        <end position="879"/>
    </location>
</feature>
<keyword evidence="4" id="KW-0131">Cell cycle</keyword>
<dbReference type="PANTHER" id="PTHR12558:SF13">
    <property type="entry name" value="CELL DIVISION CYCLE PROTEIN 27 HOMOLOG"/>
    <property type="match status" value="1"/>
</dbReference>
<feature type="repeat" description="TPR" evidence="1">
    <location>
        <begin position="772"/>
        <end position="805"/>
    </location>
</feature>
<dbReference type="EMBL" id="BAABRO010000003">
    <property type="protein sequence ID" value="GAA5506595.1"/>
    <property type="molecule type" value="Genomic_DNA"/>
</dbReference>
<gene>
    <name evidence="4" type="primary">cpoB_1</name>
    <name evidence="4" type="ORF">Rcae01_02048</name>
</gene>
<dbReference type="Proteomes" id="UP001416858">
    <property type="component" value="Unassembled WGS sequence"/>
</dbReference>
<dbReference type="SMART" id="SM00028">
    <property type="entry name" value="TPR"/>
    <property type="match status" value="20"/>
</dbReference>
<evidence type="ECO:0000313" key="5">
    <source>
        <dbReference type="Proteomes" id="UP001416858"/>
    </source>
</evidence>
<feature type="domain" description="Ancillary SecYEG translocon subunit/Cell division coordinator CpoB TPR" evidence="3">
    <location>
        <begin position="292"/>
        <end position="434"/>
    </location>
</feature>
<dbReference type="PANTHER" id="PTHR12558">
    <property type="entry name" value="CELL DIVISION CYCLE 16,23,27"/>
    <property type="match status" value="1"/>
</dbReference>
<dbReference type="PROSITE" id="PS50005">
    <property type="entry name" value="TPR"/>
    <property type="match status" value="3"/>
</dbReference>
<evidence type="ECO:0000256" key="1">
    <source>
        <dbReference type="PROSITE-ProRule" id="PRU00339"/>
    </source>
</evidence>
<feature type="repeat" description="TPR" evidence="1">
    <location>
        <begin position="550"/>
        <end position="583"/>
    </location>
</feature>
<feature type="domain" description="Ancillary SecYEG translocon subunit/Cell division coordinator CpoB TPR" evidence="3">
    <location>
        <begin position="598"/>
        <end position="720"/>
    </location>
</feature>
<protein>
    <submittedName>
        <fullName evidence="4">Cell division coordinator CpoB</fullName>
    </submittedName>
</protein>
<reference evidence="4 5" key="1">
    <citation type="submission" date="2024-02" db="EMBL/GenBank/DDBJ databases">
        <title>Rhodopirellula caenicola NBRC 110016.</title>
        <authorList>
            <person name="Ichikawa N."/>
            <person name="Katano-Makiyama Y."/>
            <person name="Hidaka K."/>
        </authorList>
    </citation>
    <scope>NUCLEOTIDE SEQUENCE [LARGE SCALE GENOMIC DNA]</scope>
    <source>
        <strain evidence="4 5">NBRC 110016</strain>
    </source>
</reference>